<dbReference type="STRING" id="1619234.SAMN05421730_1005112"/>
<name>A0A1D3TS38_9FIRM</name>
<dbReference type="GO" id="GO:0005737">
    <property type="term" value="C:cytoplasm"/>
    <property type="evidence" value="ECO:0007669"/>
    <property type="project" value="TreeGrafter"/>
</dbReference>
<protein>
    <recommendedName>
        <fullName evidence="2 4">GTP cyclohydrolase 1 type 2 homolog</fullName>
    </recommendedName>
</protein>
<keyword evidence="7" id="KW-1185">Reference proteome</keyword>
<evidence type="ECO:0000256" key="2">
    <source>
        <dbReference type="ARBA" id="ARBA00022112"/>
    </source>
</evidence>
<dbReference type="Proteomes" id="UP000199315">
    <property type="component" value="Unassembled WGS sequence"/>
</dbReference>
<evidence type="ECO:0000256" key="5">
    <source>
        <dbReference type="PIRSR" id="PIRSR602678-1"/>
    </source>
</evidence>
<sequence length="363" mass="40286">MNCGNIIKNLEQLAPLRYAESWDNPGLLAGRRDKEVRKVFVALDATDHIIDQAIRQGADMLITHHPLIFKGISQINDDEATGRRLIRLIQNDISYYAMHTNYDVCVMADLAAGYLGMTDRHILETTYEAKYLKIAVYVPDEYADRVREAMLGAGAGHVGNYSHCSYNIKGTGTFIPLEGTNPFSGEIGSLARTSEVKIETIVQRDLVGKVVKAMKEAHPYEEVAYDIYELCLDGEKAGIGRTGILPYRMTLGQCCQFVKDKFDLEHVKVFGDLDSWVSMAAISPGSGKSMIRPALKSGVQVLITGDIGHHEGIDAVSDGLAVIDAGHYGLEHIFVLQMKDYLEKVFEDLEIVREEITQPFSIV</sequence>
<dbReference type="EMBL" id="FMKA01000005">
    <property type="protein sequence ID" value="SCP96596.1"/>
    <property type="molecule type" value="Genomic_DNA"/>
</dbReference>
<comment type="similarity">
    <text evidence="1 4">Belongs to the GTP cyclohydrolase I type 2/NIF3 family.</text>
</comment>
<accession>A0A1D3TS38</accession>
<keyword evidence="3 4" id="KW-0479">Metal-binding</keyword>
<evidence type="ECO:0000313" key="6">
    <source>
        <dbReference type="EMBL" id="SCP96596.1"/>
    </source>
</evidence>
<dbReference type="SUPFAM" id="SSF102705">
    <property type="entry name" value="NIF3 (NGG1p interacting factor 3)-like"/>
    <property type="match status" value="1"/>
</dbReference>
<feature type="binding site" evidence="5">
    <location>
        <position position="103"/>
    </location>
    <ligand>
        <name>a divalent metal cation</name>
        <dbReference type="ChEBI" id="CHEBI:60240"/>
        <label>1</label>
    </ligand>
</feature>
<dbReference type="InterPro" id="IPR017221">
    <property type="entry name" value="DUF34/NIF3_bac"/>
</dbReference>
<feature type="binding site" evidence="5">
    <location>
        <position position="327"/>
    </location>
    <ligand>
        <name>a divalent metal cation</name>
        <dbReference type="ChEBI" id="CHEBI:60240"/>
        <label>1</label>
    </ligand>
</feature>
<dbReference type="NCBIfam" id="TIGR00486">
    <property type="entry name" value="YbgI_SA1388"/>
    <property type="match status" value="1"/>
</dbReference>
<dbReference type="InterPro" id="IPR015867">
    <property type="entry name" value="N-reg_PII/ATP_PRibTrfase_C"/>
</dbReference>
<dbReference type="Gene3D" id="3.30.70.120">
    <property type="match status" value="1"/>
</dbReference>
<dbReference type="FunFam" id="3.40.1390.30:FF:000001">
    <property type="entry name" value="GTP cyclohydrolase 1 type 2"/>
    <property type="match status" value="1"/>
</dbReference>
<evidence type="ECO:0000256" key="3">
    <source>
        <dbReference type="ARBA" id="ARBA00022723"/>
    </source>
</evidence>
<feature type="binding site" evidence="5">
    <location>
        <position position="65"/>
    </location>
    <ligand>
        <name>a divalent metal cation</name>
        <dbReference type="ChEBI" id="CHEBI:60240"/>
        <label>1</label>
    </ligand>
</feature>
<gene>
    <name evidence="6" type="ORF">SAMN05421730_1005112</name>
</gene>
<reference evidence="6 7" key="1">
    <citation type="submission" date="2016-09" db="EMBL/GenBank/DDBJ databases">
        <authorList>
            <person name="Capua I."/>
            <person name="De Benedictis P."/>
            <person name="Joannis T."/>
            <person name="Lombin L.H."/>
            <person name="Cattoli G."/>
        </authorList>
    </citation>
    <scope>NUCLEOTIDE SEQUENCE [LARGE SCALE GENOMIC DNA]</scope>
    <source>
        <strain evidence="6 7">GluBS11</strain>
    </source>
</reference>
<dbReference type="PANTHER" id="PTHR13799">
    <property type="entry name" value="NGG1 INTERACTING FACTOR 3"/>
    <property type="match status" value="1"/>
</dbReference>
<organism evidence="6 7">
    <name type="scientific">Anaerobium acetethylicum</name>
    <dbReference type="NCBI Taxonomy" id="1619234"/>
    <lineage>
        <taxon>Bacteria</taxon>
        <taxon>Bacillati</taxon>
        <taxon>Bacillota</taxon>
        <taxon>Clostridia</taxon>
        <taxon>Lachnospirales</taxon>
        <taxon>Lachnospiraceae</taxon>
        <taxon>Anaerobium</taxon>
    </lineage>
</organism>
<dbReference type="FunFam" id="3.30.70.120:FF:000006">
    <property type="entry name" value="GTP cyclohydrolase 1 type 2 homolog"/>
    <property type="match status" value="1"/>
</dbReference>
<dbReference type="InterPro" id="IPR002678">
    <property type="entry name" value="DUF34/NIF3"/>
</dbReference>
<proteinExistence type="inferred from homology"/>
<dbReference type="PANTHER" id="PTHR13799:SF14">
    <property type="entry name" value="GTP CYCLOHYDROLASE 1 TYPE 2 HOMOLOG"/>
    <property type="match status" value="1"/>
</dbReference>
<feature type="binding site" evidence="5">
    <location>
        <position position="64"/>
    </location>
    <ligand>
        <name>a divalent metal cation</name>
        <dbReference type="ChEBI" id="CHEBI:60240"/>
        <label>2</label>
    </ligand>
</feature>
<dbReference type="InterPro" id="IPR036069">
    <property type="entry name" value="DUF34/NIF3_sf"/>
</dbReference>
<dbReference type="Pfam" id="PF01784">
    <property type="entry name" value="DUF34_NIF3"/>
    <property type="match status" value="1"/>
</dbReference>
<evidence type="ECO:0000313" key="7">
    <source>
        <dbReference type="Proteomes" id="UP000199315"/>
    </source>
</evidence>
<dbReference type="AlphaFoldDB" id="A0A1D3TS38"/>
<evidence type="ECO:0000256" key="1">
    <source>
        <dbReference type="ARBA" id="ARBA00006964"/>
    </source>
</evidence>
<dbReference type="PIRSF" id="PIRSF037489">
    <property type="entry name" value="UCP037489_NIF3_YqfO"/>
    <property type="match status" value="1"/>
</dbReference>
<dbReference type="RefSeq" id="WP_169823612.1">
    <property type="nucleotide sequence ID" value="NZ_FMKA01000005.1"/>
</dbReference>
<evidence type="ECO:0000256" key="4">
    <source>
        <dbReference type="PIRNR" id="PIRNR037489"/>
    </source>
</evidence>
<dbReference type="GO" id="GO:0046872">
    <property type="term" value="F:metal ion binding"/>
    <property type="evidence" value="ECO:0007669"/>
    <property type="project" value="UniProtKB-UniRule"/>
</dbReference>
<feature type="binding site" evidence="5">
    <location>
        <position position="331"/>
    </location>
    <ligand>
        <name>a divalent metal cation</name>
        <dbReference type="ChEBI" id="CHEBI:60240"/>
        <label>1</label>
    </ligand>
</feature>
<dbReference type="Gene3D" id="3.40.1390.30">
    <property type="entry name" value="NIF3 (NGG1p interacting factor 3)-like"/>
    <property type="match status" value="1"/>
</dbReference>